<comment type="caution">
    <text evidence="17">The sequence shown here is derived from an EMBL/GenBank/DDBJ whole genome shotgun (WGS) entry which is preliminary data.</text>
</comment>
<keyword evidence="8 13" id="KW-1133">Transmembrane helix</keyword>
<dbReference type="InterPro" id="IPR012341">
    <property type="entry name" value="6hp_glycosidase-like_sf"/>
</dbReference>
<evidence type="ECO:0000256" key="5">
    <source>
        <dbReference type="ARBA" id="ARBA00022801"/>
    </source>
</evidence>
<keyword evidence="6 13" id="KW-0256">Endoplasmic reticulum</keyword>
<dbReference type="InterPro" id="IPR031335">
    <property type="entry name" value="Glyco_hydro_63_C"/>
</dbReference>
<dbReference type="AlphaFoldDB" id="A0AAE1FPX1"/>
<evidence type="ECO:0000259" key="16">
    <source>
        <dbReference type="Pfam" id="PF16923"/>
    </source>
</evidence>
<dbReference type="FunFam" id="1.50.10.10:FF:000009">
    <property type="entry name" value="mannosyl-oligosaccharide glucosidase"/>
    <property type="match status" value="1"/>
</dbReference>
<dbReference type="SUPFAM" id="SSF48208">
    <property type="entry name" value="Six-hairpin glycosidases"/>
    <property type="match status" value="1"/>
</dbReference>
<evidence type="ECO:0000256" key="10">
    <source>
        <dbReference type="ARBA" id="ARBA00023180"/>
    </source>
</evidence>
<feature type="transmembrane region" description="Helical" evidence="13">
    <location>
        <begin position="54"/>
        <end position="76"/>
    </location>
</feature>
<evidence type="ECO:0000256" key="2">
    <source>
        <dbReference type="ARBA" id="ARBA00004740"/>
    </source>
</evidence>
<dbReference type="GO" id="GO:0005789">
    <property type="term" value="C:endoplasmic reticulum membrane"/>
    <property type="evidence" value="ECO:0007669"/>
    <property type="project" value="UniProtKB-SubCell"/>
</dbReference>
<feature type="compositionally biased region" description="Basic and acidic residues" evidence="14">
    <location>
        <begin position="36"/>
        <end position="45"/>
    </location>
</feature>
<evidence type="ECO:0000256" key="12">
    <source>
        <dbReference type="ARBA" id="ARBA00038888"/>
    </source>
</evidence>
<evidence type="ECO:0000256" key="11">
    <source>
        <dbReference type="ARBA" id="ARBA00023295"/>
    </source>
</evidence>
<dbReference type="Gene3D" id="1.50.10.10">
    <property type="match status" value="1"/>
</dbReference>
<dbReference type="Pfam" id="PF16923">
    <property type="entry name" value="Glyco_hydro_63N"/>
    <property type="match status" value="1"/>
</dbReference>
<evidence type="ECO:0000256" key="7">
    <source>
        <dbReference type="ARBA" id="ARBA00022968"/>
    </source>
</evidence>
<feature type="domain" description="Glycosyl hydrolase family 63 C-terminal" evidence="15">
    <location>
        <begin position="352"/>
        <end position="828"/>
    </location>
</feature>
<dbReference type="Pfam" id="PF03200">
    <property type="entry name" value="Glyco_hydro_63"/>
    <property type="match status" value="1"/>
</dbReference>
<comment type="catalytic activity">
    <reaction evidence="13">
        <text>N(4)-(alpha-D-Glc-(1-&gt;2)-alpha-D-Glc-(1-&gt;3)-alpha-D-Glc-(1-&gt;3)-alpha-D-Man-(1-&gt;2)-alpha-D-Man-(1-&gt;2)-alpha-D-Man-(1-&gt;3)-[alpha-D-Man-(1-&gt;2)-alpha-D-Man-(1-&gt;3)-[alpha-D-Man-(1-&gt;2)-alpha-D-Man-(1-&gt;6)]-alpha-D-Man-(1-&gt;6)]-beta-D-Man-(1-&gt;4)-beta-D-GlcNAc-(1-&gt;4)-beta-D-GlcNAc)-L-asparaginyl-[protein] + H2O = N(4)-(alpha-D-Glc-(1-&gt;3)-alpha-D-Glc-(1-&gt;3)-alpha-D-Man-(1-&gt;2)-alpha-D-Man-(1-&gt;2)-alpha-D-Man-(1-&gt;3)-[alpha-D-Man-(1-&gt;2)-alpha-D-Man-(1-&gt;3)-[alpha-D-Man-(1-&gt;2)-alpha-D-Man-(1-&gt;6)]-alpha-D-Man-(1-&gt;6)]-beta-D-Man-(1-&gt;4)-beta-D-GlcNAc-(1-&gt;4)-beta-D-GlcNAc)-L-asparaginyl-[protein] + beta-D-glucose</text>
        <dbReference type="Rhea" id="RHEA:55988"/>
        <dbReference type="Rhea" id="RHEA-COMP:12806"/>
        <dbReference type="Rhea" id="RHEA-COMP:14355"/>
        <dbReference type="ChEBI" id="CHEBI:15377"/>
        <dbReference type="ChEBI" id="CHEBI:15903"/>
        <dbReference type="ChEBI" id="CHEBI:59082"/>
        <dbReference type="ChEBI" id="CHEBI:132537"/>
        <dbReference type="EC" id="3.2.1.106"/>
    </reaction>
</comment>
<dbReference type="GO" id="GO:0004573">
    <property type="term" value="F:Glc3Man9GlcNAc2 oligosaccharide glucosidase activity"/>
    <property type="evidence" value="ECO:0007669"/>
    <property type="project" value="UniProtKB-UniRule"/>
</dbReference>
<keyword evidence="10" id="KW-0325">Glycoprotein</keyword>
<keyword evidence="18" id="KW-1185">Reference proteome</keyword>
<dbReference type="Proteomes" id="UP001286313">
    <property type="component" value="Unassembled WGS sequence"/>
</dbReference>
<evidence type="ECO:0000256" key="14">
    <source>
        <dbReference type="SAM" id="MobiDB-lite"/>
    </source>
</evidence>
<dbReference type="EMBL" id="JAWQEG010001929">
    <property type="protein sequence ID" value="KAK3875703.1"/>
    <property type="molecule type" value="Genomic_DNA"/>
</dbReference>
<dbReference type="EC" id="3.2.1.106" evidence="12 13"/>
<comment type="pathway">
    <text evidence="2">Glycan metabolism; N-glycan degradation.</text>
</comment>
<dbReference type="GO" id="GO:0009311">
    <property type="term" value="P:oligosaccharide metabolic process"/>
    <property type="evidence" value="ECO:0007669"/>
    <property type="project" value="UniProtKB-UniRule"/>
</dbReference>
<evidence type="ECO:0000313" key="18">
    <source>
        <dbReference type="Proteomes" id="UP001286313"/>
    </source>
</evidence>
<dbReference type="GO" id="GO:0006487">
    <property type="term" value="P:protein N-linked glycosylation"/>
    <property type="evidence" value="ECO:0007669"/>
    <property type="project" value="UniProtKB-UniRule"/>
</dbReference>
<gene>
    <name evidence="17" type="ORF">Pcinc_019450</name>
</gene>
<dbReference type="InterPro" id="IPR038518">
    <property type="entry name" value="Glyco_hydro_63N_sf"/>
</dbReference>
<comment type="subcellular location">
    <subcellularLocation>
        <location evidence="1 13">Endoplasmic reticulum membrane</location>
        <topology evidence="1 13">Single-pass type II membrane protein</topology>
    </subcellularLocation>
</comment>
<protein>
    <recommendedName>
        <fullName evidence="12 13">Mannosyl-oligosaccharide glucosidase</fullName>
        <ecNumber evidence="12 13">3.2.1.106</ecNumber>
    </recommendedName>
</protein>
<keyword evidence="9 13" id="KW-0472">Membrane</keyword>
<keyword evidence="4 13" id="KW-0812">Transmembrane</keyword>
<dbReference type="PANTHER" id="PTHR10412:SF11">
    <property type="entry name" value="MANNOSYL-OLIGOSACCHARIDE GLUCOSIDASE"/>
    <property type="match status" value="1"/>
</dbReference>
<accession>A0AAE1FPX1</accession>
<evidence type="ECO:0000313" key="17">
    <source>
        <dbReference type="EMBL" id="KAK3875703.1"/>
    </source>
</evidence>
<evidence type="ECO:0000256" key="9">
    <source>
        <dbReference type="ARBA" id="ARBA00023136"/>
    </source>
</evidence>
<evidence type="ECO:0000256" key="4">
    <source>
        <dbReference type="ARBA" id="ARBA00022692"/>
    </source>
</evidence>
<dbReference type="InterPro" id="IPR031631">
    <property type="entry name" value="Glyco_hydro_63N"/>
</dbReference>
<evidence type="ECO:0000256" key="3">
    <source>
        <dbReference type="ARBA" id="ARBA00010833"/>
    </source>
</evidence>
<sequence>MARQRRLRLTGSPHNGHREHELAEHDDARTFCMSERSQRPSSDRRRSGHHGARWCPALLYMTCAGMVVLAVAYFLYVGYMETRINTPIATPKVVGSTSLAVPDRYWGSYRPGVYFGMRTRHQTSPVTGLMWFVPGHFQNNMLALRHWCDQGDDLSKYGWEIHDGRNIGVQTIVDKHIILQTKFVKRAGGQHGGDWSARVTVLPKNKKQTGGEVSLLYYIALDPDDDDGESWLQLLPSSPQLVGTVKGSATALGGFKLHVLNTTGPSLHQGFLSTKHLGLHMLKETVFKGLRVFRGKTEAEKYIGVAGEMFSHEDTDRQPNFIALQVSGQVPFEIEIVYESDSIIHRPDMLMGNTLTQQLKKYEDKFHADFAKKFNIEEKGFSPEEIQFAKAGLSNMVGGIGYFYGASKVLGEYNNDPVPYWKAPLYTAVPSRSFFPRGFLWDEGFHNLLISQWDREISQDILAHWFDLMNWDGWIPREQILGVEARARVPDEFVVQKGKNANPPTLLLTLHSMMSGFKQELSDSDYDYLSHLWPRLRAWYNWFNTTQTGDLHSTYRWRGRDPRANKELNPKTLTSGLDDYPRASHPTIDERHLDLRCWMTLASGLMADIARLVEKDPSRFEDSYRYLSDNNVLDALHWSYAANGYMDYGLHTDDVELRRLKPNDEKRRVVHTDPKLKFVDSFGYVSFFPLFLQIIDPYSAKLGKVLEDLRRPDLLWTNYGLRSLAKNSPLYNKRNTEHDPPYWRGSIWINMNYLAVRALYHYSNTDGPHRHLAGEIYTNLRKNVINNVMKEYKRSGYLWEHYNDKTGKGEGCRPFTGWTALVVLMMGETY</sequence>
<keyword evidence="5 13" id="KW-0378">Hydrolase</keyword>
<feature type="region of interest" description="Disordered" evidence="14">
    <location>
        <begin position="1"/>
        <end position="50"/>
    </location>
</feature>
<comment type="similarity">
    <text evidence="3 13">Belongs to the glycosyl hydrolase 63 family.</text>
</comment>
<dbReference type="Gene3D" id="2.70.98.110">
    <property type="entry name" value="Glycosyl hydrolase family 63, N-terminal domain"/>
    <property type="match status" value="1"/>
</dbReference>
<feature type="domain" description="Glycosyl hydrolase family 63 N-terminal" evidence="16">
    <location>
        <begin position="105"/>
        <end position="295"/>
    </location>
</feature>
<comment type="function">
    <text evidence="13">Cleaves the distal alpha 1,2-linked glucose residue from the Glc(3)Man(9)GlcNAc(2) oligosaccharide precursor.</text>
</comment>
<evidence type="ECO:0000259" key="15">
    <source>
        <dbReference type="Pfam" id="PF03200"/>
    </source>
</evidence>
<evidence type="ECO:0000256" key="13">
    <source>
        <dbReference type="RuleBase" id="RU368089"/>
    </source>
</evidence>
<evidence type="ECO:0000256" key="6">
    <source>
        <dbReference type="ARBA" id="ARBA00022824"/>
    </source>
</evidence>
<name>A0AAE1FPX1_PETCI</name>
<dbReference type="InterPro" id="IPR004888">
    <property type="entry name" value="Glycoside_hydrolase_63"/>
</dbReference>
<keyword evidence="7" id="KW-0735">Signal-anchor</keyword>
<evidence type="ECO:0000256" key="8">
    <source>
        <dbReference type="ARBA" id="ARBA00022989"/>
    </source>
</evidence>
<proteinExistence type="inferred from homology"/>
<dbReference type="InterPro" id="IPR008928">
    <property type="entry name" value="6-hairpin_glycosidase_sf"/>
</dbReference>
<feature type="compositionally biased region" description="Basic and acidic residues" evidence="14">
    <location>
        <begin position="16"/>
        <end position="29"/>
    </location>
</feature>
<dbReference type="PANTHER" id="PTHR10412">
    <property type="entry name" value="MANNOSYL-OLIGOSACCHARIDE GLUCOSIDASE"/>
    <property type="match status" value="1"/>
</dbReference>
<reference evidence="17" key="1">
    <citation type="submission" date="2023-10" db="EMBL/GenBank/DDBJ databases">
        <title>Genome assemblies of two species of porcelain crab, Petrolisthes cinctipes and Petrolisthes manimaculis (Anomura: Porcellanidae).</title>
        <authorList>
            <person name="Angst P."/>
        </authorList>
    </citation>
    <scope>NUCLEOTIDE SEQUENCE</scope>
    <source>
        <strain evidence="17">PB745_01</strain>
        <tissue evidence="17">Gill</tissue>
    </source>
</reference>
<organism evidence="17 18">
    <name type="scientific">Petrolisthes cinctipes</name>
    <name type="common">Flat porcelain crab</name>
    <dbReference type="NCBI Taxonomy" id="88211"/>
    <lineage>
        <taxon>Eukaryota</taxon>
        <taxon>Metazoa</taxon>
        <taxon>Ecdysozoa</taxon>
        <taxon>Arthropoda</taxon>
        <taxon>Crustacea</taxon>
        <taxon>Multicrustacea</taxon>
        <taxon>Malacostraca</taxon>
        <taxon>Eumalacostraca</taxon>
        <taxon>Eucarida</taxon>
        <taxon>Decapoda</taxon>
        <taxon>Pleocyemata</taxon>
        <taxon>Anomura</taxon>
        <taxon>Galatheoidea</taxon>
        <taxon>Porcellanidae</taxon>
        <taxon>Petrolisthes</taxon>
    </lineage>
</organism>
<keyword evidence="11 13" id="KW-0326">Glycosidase</keyword>
<evidence type="ECO:0000256" key="1">
    <source>
        <dbReference type="ARBA" id="ARBA00004648"/>
    </source>
</evidence>